<dbReference type="AlphaFoldDB" id="A0A2N3VK58"/>
<dbReference type="InterPro" id="IPR016039">
    <property type="entry name" value="Thiolase-like"/>
</dbReference>
<gene>
    <name evidence="1" type="ORF">ATK86_6480</name>
</gene>
<dbReference type="RefSeq" id="WP_101467627.1">
    <property type="nucleotide sequence ID" value="NZ_PJMW01000002.1"/>
</dbReference>
<dbReference type="SUPFAM" id="SSF53901">
    <property type="entry name" value="Thiolase-like"/>
    <property type="match status" value="1"/>
</dbReference>
<dbReference type="OrthoDB" id="5185121at2"/>
<reference evidence="1 2" key="1">
    <citation type="submission" date="2017-12" db="EMBL/GenBank/DDBJ databases">
        <title>Sequencing the genomes of 1000 Actinobacteria strains.</title>
        <authorList>
            <person name="Klenk H.-P."/>
        </authorList>
    </citation>
    <scope>NUCLEOTIDE SEQUENCE [LARGE SCALE GENOMIC DNA]</scope>
    <source>
        <strain evidence="1 2">DSM 44489</strain>
    </source>
</reference>
<proteinExistence type="predicted"/>
<accession>A0A2N3VK58</accession>
<protein>
    <submittedName>
        <fullName evidence="1">Acetyl-CoA acetyltransferase</fullName>
    </submittedName>
</protein>
<sequence>MSVLVAASAQIGSAFPQRPDESLYHCVSAALRKAGLRKPDVDLSVVASRDLYDACSMSNGQTLPAAAGWLTGSVTRLETDISAAIVLADAVLSAGDAEIAVVSGVHLPQAHSAARSFDEQVSNLAAEPIYERAVGLSATSLLAMHAARLVTNGTTTQHELARIAARELGIDVEAVLSSAPVAWPLTDLMLPAETTGAVALVLATPERAQAMGMGRARIVAHGMAASGGLADGEWLEAPHAATERAARDAYRRAGIIEPSTEIDVAELTAASPAMHEPLRRALQLSDLADVRIGGSGGVRRSFGGVVNGALRLLGAIESLERDGGRRAVVHSTDTLTGPLGATTTVTVLERI</sequence>
<dbReference type="PANTHER" id="PTHR42870">
    <property type="entry name" value="ACETYL-COA C-ACETYLTRANSFERASE"/>
    <property type="match status" value="1"/>
</dbReference>
<dbReference type="Gene3D" id="3.40.47.10">
    <property type="match status" value="1"/>
</dbReference>
<name>A0A2N3VK58_9NOCA</name>
<evidence type="ECO:0000313" key="1">
    <source>
        <dbReference type="EMBL" id="PKV81997.1"/>
    </source>
</evidence>
<evidence type="ECO:0000313" key="2">
    <source>
        <dbReference type="Proteomes" id="UP000233766"/>
    </source>
</evidence>
<keyword evidence="1" id="KW-0808">Transferase</keyword>
<dbReference type="PANTHER" id="PTHR42870:SF1">
    <property type="entry name" value="NON-SPECIFIC LIPID-TRANSFER PROTEIN-LIKE 2"/>
    <property type="match status" value="1"/>
</dbReference>
<dbReference type="Proteomes" id="UP000233766">
    <property type="component" value="Unassembled WGS sequence"/>
</dbReference>
<keyword evidence="2" id="KW-1185">Reference proteome</keyword>
<dbReference type="EMBL" id="PJMW01000002">
    <property type="protein sequence ID" value="PKV81997.1"/>
    <property type="molecule type" value="Genomic_DNA"/>
</dbReference>
<organism evidence="1 2">
    <name type="scientific">Nocardia fluminea</name>
    <dbReference type="NCBI Taxonomy" id="134984"/>
    <lineage>
        <taxon>Bacteria</taxon>
        <taxon>Bacillati</taxon>
        <taxon>Actinomycetota</taxon>
        <taxon>Actinomycetes</taxon>
        <taxon>Mycobacteriales</taxon>
        <taxon>Nocardiaceae</taxon>
        <taxon>Nocardia</taxon>
    </lineage>
</organism>
<comment type="caution">
    <text evidence="1">The sequence shown here is derived from an EMBL/GenBank/DDBJ whole genome shotgun (WGS) entry which is preliminary data.</text>
</comment>
<dbReference type="GO" id="GO:0016746">
    <property type="term" value="F:acyltransferase activity"/>
    <property type="evidence" value="ECO:0007669"/>
    <property type="project" value="InterPro"/>
</dbReference>